<accession>A0AAV2ITF9</accession>
<evidence type="ECO:0000313" key="3">
    <source>
        <dbReference type="Proteomes" id="UP001497482"/>
    </source>
</evidence>
<feature type="compositionally biased region" description="Basic and acidic residues" evidence="1">
    <location>
        <begin position="89"/>
        <end position="110"/>
    </location>
</feature>
<evidence type="ECO:0000256" key="1">
    <source>
        <dbReference type="SAM" id="MobiDB-lite"/>
    </source>
</evidence>
<dbReference type="Proteomes" id="UP001497482">
    <property type="component" value="Chromosome 1"/>
</dbReference>
<feature type="region of interest" description="Disordered" evidence="1">
    <location>
        <begin position="86"/>
        <end position="110"/>
    </location>
</feature>
<organism evidence="2 3">
    <name type="scientific">Knipowitschia caucasica</name>
    <name type="common">Caucasian dwarf goby</name>
    <name type="synonym">Pomatoschistus caucasicus</name>
    <dbReference type="NCBI Taxonomy" id="637954"/>
    <lineage>
        <taxon>Eukaryota</taxon>
        <taxon>Metazoa</taxon>
        <taxon>Chordata</taxon>
        <taxon>Craniata</taxon>
        <taxon>Vertebrata</taxon>
        <taxon>Euteleostomi</taxon>
        <taxon>Actinopterygii</taxon>
        <taxon>Neopterygii</taxon>
        <taxon>Teleostei</taxon>
        <taxon>Neoteleostei</taxon>
        <taxon>Acanthomorphata</taxon>
        <taxon>Gobiaria</taxon>
        <taxon>Gobiiformes</taxon>
        <taxon>Gobioidei</taxon>
        <taxon>Gobiidae</taxon>
        <taxon>Gobiinae</taxon>
        <taxon>Knipowitschia</taxon>
    </lineage>
</organism>
<dbReference type="AlphaFoldDB" id="A0AAV2ITF9"/>
<proteinExistence type="predicted"/>
<name>A0AAV2ITF9_KNICA</name>
<evidence type="ECO:0000313" key="2">
    <source>
        <dbReference type="EMBL" id="CAL1567888.1"/>
    </source>
</evidence>
<keyword evidence="3" id="KW-1185">Reference proteome</keyword>
<sequence>MISYVEKIHGFPQGSQMTHLHTNYTHALSTDGVFVKRWVDIFLLKTFSLRDKNSDYWSLLQFQHKKSSCSCTEELRMAEPCGAWSRSCGETDKQLSPRGELKDTRKPPDKLTHLMDFRNQGILNN</sequence>
<protein>
    <submittedName>
        <fullName evidence="2">Uncharacterized protein</fullName>
    </submittedName>
</protein>
<dbReference type="EMBL" id="OZ035823">
    <property type="protein sequence ID" value="CAL1567888.1"/>
    <property type="molecule type" value="Genomic_DNA"/>
</dbReference>
<gene>
    <name evidence="2" type="ORF">KC01_LOCUS617</name>
</gene>
<reference evidence="2 3" key="1">
    <citation type="submission" date="2024-04" db="EMBL/GenBank/DDBJ databases">
        <authorList>
            <person name="Waldvogel A.-M."/>
            <person name="Schoenle A."/>
        </authorList>
    </citation>
    <scope>NUCLEOTIDE SEQUENCE [LARGE SCALE GENOMIC DNA]</scope>
</reference>